<keyword evidence="9 11" id="KW-0472">Membrane</keyword>
<dbReference type="GO" id="GO:0005524">
    <property type="term" value="F:ATP binding"/>
    <property type="evidence" value="ECO:0007669"/>
    <property type="project" value="UniProtKB-KW"/>
</dbReference>
<dbReference type="NCBIfam" id="TIGR01494">
    <property type="entry name" value="ATPase_P-type"/>
    <property type="match status" value="2"/>
</dbReference>
<reference evidence="13" key="1">
    <citation type="submission" date="2021-01" db="EMBL/GenBank/DDBJ databases">
        <authorList>
            <person name="Corre E."/>
            <person name="Pelletier E."/>
            <person name="Niang G."/>
            <person name="Scheremetjew M."/>
            <person name="Finn R."/>
            <person name="Kale V."/>
            <person name="Holt S."/>
            <person name="Cochrane G."/>
            <person name="Meng A."/>
            <person name="Brown T."/>
            <person name="Cohen L."/>
        </authorList>
    </citation>
    <scope>NUCLEOTIDE SEQUENCE</scope>
    <source>
        <strain evidence="13">CCMP722</strain>
    </source>
</reference>
<keyword evidence="6" id="KW-0460">Magnesium</keyword>
<dbReference type="PROSITE" id="PS00154">
    <property type="entry name" value="ATPASE_E1_E2"/>
    <property type="match status" value="1"/>
</dbReference>
<feature type="compositionally biased region" description="Polar residues" evidence="10">
    <location>
        <begin position="1"/>
        <end position="12"/>
    </location>
</feature>
<feature type="transmembrane region" description="Helical" evidence="11">
    <location>
        <begin position="175"/>
        <end position="193"/>
    </location>
</feature>
<evidence type="ECO:0000256" key="11">
    <source>
        <dbReference type="SAM" id="Phobius"/>
    </source>
</evidence>
<dbReference type="Gene3D" id="3.40.50.1000">
    <property type="entry name" value="HAD superfamily/HAD-like"/>
    <property type="match status" value="1"/>
</dbReference>
<evidence type="ECO:0000256" key="3">
    <source>
        <dbReference type="ARBA" id="ARBA00022723"/>
    </source>
</evidence>
<dbReference type="InterPro" id="IPR023214">
    <property type="entry name" value="HAD_sf"/>
</dbReference>
<dbReference type="InterPro" id="IPR044492">
    <property type="entry name" value="P_typ_ATPase_HD_dom"/>
</dbReference>
<dbReference type="AlphaFoldDB" id="A0A7S0R5L8"/>
<dbReference type="SUPFAM" id="SSF81660">
    <property type="entry name" value="Metal cation-transporting ATPase, ATP-binding domain N"/>
    <property type="match status" value="1"/>
</dbReference>
<evidence type="ECO:0000256" key="5">
    <source>
        <dbReference type="ARBA" id="ARBA00022840"/>
    </source>
</evidence>
<dbReference type="Gene3D" id="3.40.1110.10">
    <property type="entry name" value="Calcium-transporting ATPase, cytoplasmic domain N"/>
    <property type="match status" value="1"/>
</dbReference>
<feature type="transmembrane region" description="Helical" evidence="11">
    <location>
        <begin position="145"/>
        <end position="163"/>
    </location>
</feature>
<protein>
    <recommendedName>
        <fullName evidence="12">Cation-transporting P-type ATPase N-terminal domain-containing protein</fullName>
    </recommendedName>
</protein>
<dbReference type="EMBL" id="HBFA01018206">
    <property type="protein sequence ID" value="CAD8667924.1"/>
    <property type="molecule type" value="Transcribed_RNA"/>
</dbReference>
<dbReference type="Pfam" id="PF08282">
    <property type="entry name" value="Hydrolase_3"/>
    <property type="match status" value="1"/>
</dbReference>
<dbReference type="InterPro" id="IPR023299">
    <property type="entry name" value="ATPase_P-typ_cyto_dom_N"/>
</dbReference>
<evidence type="ECO:0000259" key="12">
    <source>
        <dbReference type="SMART" id="SM00831"/>
    </source>
</evidence>
<dbReference type="InterPro" id="IPR018303">
    <property type="entry name" value="ATPase_P-typ_P_site"/>
</dbReference>
<dbReference type="GO" id="GO:0012505">
    <property type="term" value="C:endomembrane system"/>
    <property type="evidence" value="ECO:0007669"/>
    <property type="project" value="UniProtKB-SubCell"/>
</dbReference>
<feature type="transmembrane region" description="Helical" evidence="11">
    <location>
        <begin position="972"/>
        <end position="996"/>
    </location>
</feature>
<feature type="region of interest" description="Disordered" evidence="10">
    <location>
        <begin position="1"/>
        <end position="38"/>
    </location>
</feature>
<evidence type="ECO:0000256" key="6">
    <source>
        <dbReference type="ARBA" id="ARBA00022842"/>
    </source>
</evidence>
<evidence type="ECO:0000256" key="7">
    <source>
        <dbReference type="ARBA" id="ARBA00022967"/>
    </source>
</evidence>
<evidence type="ECO:0000256" key="8">
    <source>
        <dbReference type="ARBA" id="ARBA00022989"/>
    </source>
</evidence>
<dbReference type="PANTHER" id="PTHR24093:SF369">
    <property type="entry name" value="CALCIUM-TRANSPORTING ATPASE"/>
    <property type="match status" value="1"/>
</dbReference>
<dbReference type="SFLD" id="SFLDG00002">
    <property type="entry name" value="C1.7:_P-type_atpase_like"/>
    <property type="match status" value="1"/>
</dbReference>
<dbReference type="SFLD" id="SFLDS00003">
    <property type="entry name" value="Haloacid_Dehalogenase"/>
    <property type="match status" value="1"/>
</dbReference>
<evidence type="ECO:0000256" key="1">
    <source>
        <dbReference type="ARBA" id="ARBA00004127"/>
    </source>
</evidence>
<feature type="compositionally biased region" description="Basic residues" evidence="10">
    <location>
        <begin position="13"/>
        <end position="23"/>
    </location>
</feature>
<dbReference type="SFLD" id="SFLDF00027">
    <property type="entry name" value="p-type_atpase"/>
    <property type="match status" value="1"/>
</dbReference>
<dbReference type="Gene3D" id="2.70.150.10">
    <property type="entry name" value="Calcium-transporting ATPase, cytoplasmic transduction domain A"/>
    <property type="match status" value="1"/>
</dbReference>
<dbReference type="SMART" id="SM00831">
    <property type="entry name" value="Cation_ATPase_N"/>
    <property type="match status" value="1"/>
</dbReference>
<dbReference type="InterPro" id="IPR023298">
    <property type="entry name" value="ATPase_P-typ_TM_dom_sf"/>
</dbReference>
<evidence type="ECO:0000256" key="2">
    <source>
        <dbReference type="ARBA" id="ARBA00022692"/>
    </source>
</evidence>
<dbReference type="SUPFAM" id="SSF81665">
    <property type="entry name" value="Calcium ATPase, transmembrane domain M"/>
    <property type="match status" value="1"/>
</dbReference>
<keyword evidence="8 11" id="KW-1133">Transmembrane helix</keyword>
<dbReference type="Pfam" id="PF00689">
    <property type="entry name" value="Cation_ATPase_C"/>
    <property type="match status" value="1"/>
</dbReference>
<dbReference type="Pfam" id="PF13246">
    <property type="entry name" value="Cation_ATPase"/>
    <property type="match status" value="1"/>
</dbReference>
<feature type="domain" description="Cation-transporting P-type ATPase N-terminal" evidence="12">
    <location>
        <begin position="88"/>
        <end position="162"/>
    </location>
</feature>
<keyword evidence="5" id="KW-0067">ATP-binding</keyword>
<dbReference type="InterPro" id="IPR008250">
    <property type="entry name" value="ATPase_P-typ_transduc_dom_A_sf"/>
</dbReference>
<dbReference type="Gene3D" id="1.20.1110.10">
    <property type="entry name" value="Calcium-transporting ATPase, transmembrane domain"/>
    <property type="match status" value="1"/>
</dbReference>
<keyword evidence="4" id="KW-0547">Nucleotide-binding</keyword>
<organism evidence="13">
    <name type="scientific">Pyramimonas obovata</name>
    <dbReference type="NCBI Taxonomy" id="1411642"/>
    <lineage>
        <taxon>Eukaryota</taxon>
        <taxon>Viridiplantae</taxon>
        <taxon>Chlorophyta</taxon>
        <taxon>Pyramimonadophyceae</taxon>
        <taxon>Pyramimonadales</taxon>
        <taxon>Pyramimonadaceae</taxon>
        <taxon>Pyramimonas</taxon>
        <taxon>Pyramimonas incertae sedis</taxon>
    </lineage>
</organism>
<dbReference type="InterPro" id="IPR001757">
    <property type="entry name" value="P_typ_ATPase"/>
</dbReference>
<comment type="subcellular location">
    <subcellularLocation>
        <location evidence="1">Endomembrane system</location>
        <topology evidence="1">Multi-pass membrane protein</topology>
    </subcellularLocation>
</comment>
<dbReference type="GO" id="GO:0005886">
    <property type="term" value="C:plasma membrane"/>
    <property type="evidence" value="ECO:0007669"/>
    <property type="project" value="TreeGrafter"/>
</dbReference>
<accession>A0A7S0R5L8</accession>
<feature type="transmembrane region" description="Helical" evidence="11">
    <location>
        <begin position="367"/>
        <end position="396"/>
    </location>
</feature>
<evidence type="ECO:0000256" key="4">
    <source>
        <dbReference type="ARBA" id="ARBA00022741"/>
    </source>
</evidence>
<dbReference type="Pfam" id="PF00122">
    <property type="entry name" value="E1-E2_ATPase"/>
    <property type="match status" value="1"/>
</dbReference>
<dbReference type="PRINTS" id="PR00121">
    <property type="entry name" value="NAKATPASE"/>
</dbReference>
<dbReference type="InterPro" id="IPR059000">
    <property type="entry name" value="ATPase_P-type_domA"/>
</dbReference>
<evidence type="ECO:0000256" key="9">
    <source>
        <dbReference type="ARBA" id="ARBA00023136"/>
    </source>
</evidence>
<dbReference type="GO" id="GO:0016887">
    <property type="term" value="F:ATP hydrolysis activity"/>
    <property type="evidence" value="ECO:0007669"/>
    <property type="project" value="InterPro"/>
</dbReference>
<dbReference type="GO" id="GO:0005388">
    <property type="term" value="F:P-type calcium transporter activity"/>
    <property type="evidence" value="ECO:0007669"/>
    <property type="project" value="TreeGrafter"/>
</dbReference>
<dbReference type="PANTHER" id="PTHR24093">
    <property type="entry name" value="CATION TRANSPORTING ATPASE"/>
    <property type="match status" value="1"/>
</dbReference>
<feature type="compositionally biased region" description="Basic and acidic residues" evidence="10">
    <location>
        <begin position="24"/>
        <end position="36"/>
    </location>
</feature>
<dbReference type="SUPFAM" id="SSF81653">
    <property type="entry name" value="Calcium ATPase, transduction domain A"/>
    <property type="match status" value="1"/>
</dbReference>
<dbReference type="GO" id="GO:0046872">
    <property type="term" value="F:metal ion binding"/>
    <property type="evidence" value="ECO:0007669"/>
    <property type="project" value="UniProtKB-KW"/>
</dbReference>
<keyword evidence="7" id="KW-1278">Translocase</keyword>
<name>A0A7S0R5L8_9CHLO</name>
<feature type="transmembrane region" description="Helical" evidence="11">
    <location>
        <begin position="1008"/>
        <end position="1030"/>
    </location>
</feature>
<feature type="transmembrane region" description="Helical" evidence="11">
    <location>
        <begin position="824"/>
        <end position="846"/>
    </location>
</feature>
<dbReference type="SUPFAM" id="SSF56784">
    <property type="entry name" value="HAD-like"/>
    <property type="match status" value="1"/>
</dbReference>
<dbReference type="PRINTS" id="PR00119">
    <property type="entry name" value="CATATPASE"/>
</dbReference>
<keyword evidence="3" id="KW-0479">Metal-binding</keyword>
<dbReference type="Pfam" id="PF00690">
    <property type="entry name" value="Cation_ATPase_N"/>
    <property type="match status" value="1"/>
</dbReference>
<proteinExistence type="predicted"/>
<dbReference type="InterPro" id="IPR004014">
    <property type="entry name" value="ATPase_P-typ_cation-transptr_N"/>
</dbReference>
<feature type="transmembrane region" description="Helical" evidence="11">
    <location>
        <begin position="327"/>
        <end position="355"/>
    </location>
</feature>
<dbReference type="InterPro" id="IPR036412">
    <property type="entry name" value="HAD-like_sf"/>
</dbReference>
<evidence type="ECO:0000256" key="10">
    <source>
        <dbReference type="SAM" id="MobiDB-lite"/>
    </source>
</evidence>
<gene>
    <name evidence="13" type="ORF">POBO1169_LOCUS9283</name>
</gene>
<sequence length="1075" mass="118382">MSSSLGESSPQQKPKKMRQSKRRASPDSRSSNDLERTIYSSDMENPFIADTYLSIEKEMMEVSKRTFHEPLPPQHELVNVMERGNTERRHQIGPEGFVKLMQTDIANGLSEAEVARRFAMYGSNYVPRREPDTFWEVMWNNTNDLVVWLIFAAGLLAMGVNAADREEFWYVEGSSTILTICLVIMMSSCFEYFRERQFARLLQKTDDFKVVAVRSGELTTITAQSVVVGDIIYLETGDVPPGDGILVSGGALDLDESSLSGESDNVEKRTDEDNGIYGGTNVAAGSGRMVVLCTGEFSIVGQISKSLTDDEAEKSGLEARLEEMAELIGYTSLTCAAVFFVFVVIEFLILATTGLMDVQVKDYLDHIFELFVCALLLLILGIPEGLPVAISLTLVLGAKKMEAENVLVKKPKKGEVMGTVTTICTDKTGTLTTGIMTVKSLVFADMEYTDLRSLERKLPPSVYEHAGLGLALNSTSRVSTLKYHLNRNEESGNTTERALLRILEEYFGLDFNTVRSQYPAVWRAQFSSSRKCSSIGIKMGDKRYLYTKGAPEVVLGLCERYVERDGKVVDLTKAKKKQFISMASEKAMRGIAIAFREIPPSLNLEQCPRASGLKAGKPEGSPEEDLTLLGFAFIQDPVRADVPKALRDCKRAGVNVIMVTGDSKSTAVAVAKECGLLPLNPPTDAILEGPRFRKMVSKTVDSDKPEDADGAFDQMAFDQIWPTLRVLARSSPIDKYLLVKGLMGSQLYESGLLDIHNDRQVVAVTGDGVNDIAAMNKANVGVAMGGGQQAAIEVAEVVLTDDNFSSCVTGIKWGRNIRDAACKFIQFQICITAVFVMFLIVQVVLFMNTLPLTLLQSLWLNLVQDTLGALALASDSASETLLKRRPINEDAPLVGEIMKKNIVTQSLFQTTSLIVVTAMSTTIFQDLYADEEAFNRTISFSMMVLQTLANQFCMRKIEGEYNFFSGILKNPWFVFVSAFELCLQVVIVNTGGSVFGVEELSWYSWGKLITISFAGVWAWYLVCNAGYWYYKTGSFRVPDIKDASAHSKAAAGGDASLQPMSAGATYGSTAHEIYV</sequence>
<dbReference type="InterPro" id="IPR006068">
    <property type="entry name" value="ATPase_P-typ_cation-transptr_C"/>
</dbReference>
<keyword evidence="2 11" id="KW-0812">Transmembrane</keyword>
<evidence type="ECO:0000313" key="13">
    <source>
        <dbReference type="EMBL" id="CAD8667924.1"/>
    </source>
</evidence>